<name>A0A918DUY0_9GAMM</name>
<evidence type="ECO:0000256" key="8">
    <source>
        <dbReference type="ARBA" id="ARBA00023204"/>
    </source>
</evidence>
<dbReference type="GO" id="GO:0006307">
    <property type="term" value="P:DNA alkylation repair"/>
    <property type="evidence" value="ECO:0007669"/>
    <property type="project" value="InterPro"/>
</dbReference>
<evidence type="ECO:0000313" key="11">
    <source>
        <dbReference type="Proteomes" id="UP000599578"/>
    </source>
</evidence>
<dbReference type="GO" id="GO:0016787">
    <property type="term" value="F:hydrolase activity"/>
    <property type="evidence" value="ECO:0007669"/>
    <property type="project" value="UniProtKB-ARBA"/>
</dbReference>
<dbReference type="Proteomes" id="UP000599578">
    <property type="component" value="Unassembled WGS sequence"/>
</dbReference>
<dbReference type="EMBL" id="BMLT01000006">
    <property type="protein sequence ID" value="GGO83024.1"/>
    <property type="molecule type" value="Genomic_DNA"/>
</dbReference>
<dbReference type="PROSITE" id="PS51471">
    <property type="entry name" value="FE2OG_OXY"/>
    <property type="match status" value="1"/>
</dbReference>
<evidence type="ECO:0000256" key="4">
    <source>
        <dbReference type="ARBA" id="ARBA00022842"/>
    </source>
</evidence>
<dbReference type="GO" id="GO:0016705">
    <property type="term" value="F:oxidoreductase activity, acting on paired donors, with incorporation or reduction of molecular oxygen"/>
    <property type="evidence" value="ECO:0007669"/>
    <property type="project" value="UniProtKB-ARBA"/>
</dbReference>
<dbReference type="InterPro" id="IPR032854">
    <property type="entry name" value="ALKBH3"/>
</dbReference>
<sequence>MRLERPSLPDAELLLYHDFIAADEQQLLLAQLSDEVDWRQDRIRLFGRECLIPRLQQFQGEPELSYRYSGLLLTASPWHPRVADLRRRLAQLEPTPFNCVLLNLYRDGDDSMGWHSDDEPELGTDPVIASLSLGAARDFVLRHRQDPTQAKLTLRLEPGSLLLMRGPTQHHWQHALPRRRRVSAPRINLTFRRILR</sequence>
<keyword evidence="8" id="KW-0234">DNA repair</keyword>
<keyword evidence="6" id="KW-0560">Oxidoreductase</keyword>
<dbReference type="SUPFAM" id="SSF51197">
    <property type="entry name" value="Clavaminate synthase-like"/>
    <property type="match status" value="1"/>
</dbReference>
<dbReference type="InterPro" id="IPR027450">
    <property type="entry name" value="AlkB-like"/>
</dbReference>
<dbReference type="FunFam" id="2.60.120.590:FF:000004">
    <property type="entry name" value="DNA oxidative demethylase ALKBH2"/>
    <property type="match status" value="1"/>
</dbReference>
<evidence type="ECO:0000313" key="10">
    <source>
        <dbReference type="EMBL" id="GGO83024.1"/>
    </source>
</evidence>
<evidence type="ECO:0000259" key="9">
    <source>
        <dbReference type="PROSITE" id="PS51471"/>
    </source>
</evidence>
<dbReference type="Pfam" id="PF13532">
    <property type="entry name" value="2OG-FeII_Oxy_2"/>
    <property type="match status" value="1"/>
</dbReference>
<evidence type="ECO:0000256" key="5">
    <source>
        <dbReference type="ARBA" id="ARBA00022964"/>
    </source>
</evidence>
<keyword evidence="11" id="KW-1185">Reference proteome</keyword>
<reference evidence="10 11" key="1">
    <citation type="journal article" date="2014" name="Int. J. Syst. Evol. Microbiol.">
        <title>Complete genome sequence of Corynebacterium casei LMG S-19264T (=DSM 44701T), isolated from a smear-ripened cheese.</title>
        <authorList>
            <consortium name="US DOE Joint Genome Institute (JGI-PGF)"/>
            <person name="Walter F."/>
            <person name="Albersmeier A."/>
            <person name="Kalinowski J."/>
            <person name="Ruckert C."/>
        </authorList>
    </citation>
    <scope>NUCLEOTIDE SEQUENCE [LARGE SCALE GENOMIC DNA]</scope>
    <source>
        <strain evidence="10 11">CGMCC 1.7286</strain>
    </source>
</reference>
<keyword evidence="4" id="KW-0460">Magnesium</keyword>
<dbReference type="GO" id="GO:0140097">
    <property type="term" value="F:catalytic activity, acting on DNA"/>
    <property type="evidence" value="ECO:0007669"/>
    <property type="project" value="UniProtKB-ARBA"/>
</dbReference>
<keyword evidence="3" id="KW-0227">DNA damage</keyword>
<proteinExistence type="predicted"/>
<keyword evidence="5" id="KW-0223">Dioxygenase</keyword>
<accession>A0A918DUY0</accession>
<keyword evidence="7" id="KW-0408">Iron</keyword>
<feature type="domain" description="Fe2OG dioxygenase" evidence="9">
    <location>
        <begin position="96"/>
        <end position="195"/>
    </location>
</feature>
<dbReference type="AlphaFoldDB" id="A0A918DUY0"/>
<evidence type="ECO:0000256" key="3">
    <source>
        <dbReference type="ARBA" id="ARBA00022763"/>
    </source>
</evidence>
<evidence type="ECO:0000256" key="6">
    <source>
        <dbReference type="ARBA" id="ARBA00023002"/>
    </source>
</evidence>
<dbReference type="GO" id="GO:0051213">
    <property type="term" value="F:dioxygenase activity"/>
    <property type="evidence" value="ECO:0007669"/>
    <property type="project" value="UniProtKB-KW"/>
</dbReference>
<comment type="caution">
    <text evidence="10">The sequence shown here is derived from an EMBL/GenBank/DDBJ whole genome shotgun (WGS) entry which is preliminary data.</text>
</comment>
<dbReference type="InterPro" id="IPR037151">
    <property type="entry name" value="AlkB-like_sf"/>
</dbReference>
<gene>
    <name evidence="10" type="ORF">GCM10011348_25780</name>
</gene>
<dbReference type="PANTHER" id="PTHR31212:SF4">
    <property type="entry name" value="ALPHA-KETOGLUTARATE-DEPENDENT DIOXYGENASE ALKB HOMOLOG 3"/>
    <property type="match status" value="1"/>
</dbReference>
<comment type="cofactor">
    <cofactor evidence="1">
        <name>Fe(2+)</name>
        <dbReference type="ChEBI" id="CHEBI:29033"/>
    </cofactor>
</comment>
<protein>
    <submittedName>
        <fullName evidence="10">Alkylated DNA repair protein</fullName>
    </submittedName>
</protein>
<dbReference type="PANTHER" id="PTHR31212">
    <property type="entry name" value="ALPHA-KETOGLUTARATE-DEPENDENT DIOXYGENASE ALKB HOMOLOG 3"/>
    <property type="match status" value="1"/>
</dbReference>
<evidence type="ECO:0000256" key="7">
    <source>
        <dbReference type="ARBA" id="ARBA00023004"/>
    </source>
</evidence>
<keyword evidence="2" id="KW-0479">Metal-binding</keyword>
<dbReference type="Gene3D" id="2.60.120.590">
    <property type="entry name" value="Alpha-ketoglutarate-dependent dioxygenase AlkB-like"/>
    <property type="match status" value="1"/>
</dbReference>
<evidence type="ECO:0000256" key="2">
    <source>
        <dbReference type="ARBA" id="ARBA00022723"/>
    </source>
</evidence>
<dbReference type="GO" id="GO:0032451">
    <property type="term" value="F:demethylase activity"/>
    <property type="evidence" value="ECO:0007669"/>
    <property type="project" value="UniProtKB-ARBA"/>
</dbReference>
<evidence type="ECO:0000256" key="1">
    <source>
        <dbReference type="ARBA" id="ARBA00001954"/>
    </source>
</evidence>
<dbReference type="RefSeq" id="WP_188861027.1">
    <property type="nucleotide sequence ID" value="NZ_BMLT01000006.1"/>
</dbReference>
<organism evidence="10 11">
    <name type="scientific">Marinobacterium nitratireducens</name>
    <dbReference type="NCBI Taxonomy" id="518897"/>
    <lineage>
        <taxon>Bacteria</taxon>
        <taxon>Pseudomonadati</taxon>
        <taxon>Pseudomonadota</taxon>
        <taxon>Gammaproteobacteria</taxon>
        <taxon>Oceanospirillales</taxon>
        <taxon>Oceanospirillaceae</taxon>
        <taxon>Marinobacterium</taxon>
    </lineage>
</organism>
<dbReference type="InterPro" id="IPR005123">
    <property type="entry name" value="Oxoglu/Fe-dep_dioxygenase_dom"/>
</dbReference>
<dbReference type="GO" id="GO:0046872">
    <property type="term" value="F:metal ion binding"/>
    <property type="evidence" value="ECO:0007669"/>
    <property type="project" value="UniProtKB-KW"/>
</dbReference>